<dbReference type="InterPro" id="IPR023129">
    <property type="entry name" value="MTH889-like_dom_sf"/>
</dbReference>
<keyword evidence="2" id="KW-1185">Reference proteome</keyword>
<dbReference type="PANTHER" id="PTHR42240:SF1">
    <property type="entry name" value="DUF211 DOMAIN-CONTAINING PROTEIN"/>
    <property type="match status" value="1"/>
</dbReference>
<gene>
    <name evidence="1" type="ORF">KTS37_03545</name>
</gene>
<dbReference type="Proteomes" id="UP001166304">
    <property type="component" value="Unassembled WGS sequence"/>
</dbReference>
<evidence type="ECO:0000313" key="2">
    <source>
        <dbReference type="Proteomes" id="UP001166304"/>
    </source>
</evidence>
<proteinExistence type="predicted"/>
<dbReference type="AlphaFoldDB" id="A0AA41FZP6"/>
<comment type="caution">
    <text evidence="1">The sequence shown here is derived from an EMBL/GenBank/DDBJ whole genome shotgun (WGS) entry which is preliminary data.</text>
</comment>
<dbReference type="SUPFAM" id="SSF160363">
    <property type="entry name" value="MTH889-like"/>
    <property type="match status" value="1"/>
</dbReference>
<dbReference type="EMBL" id="JAHQXE010000001">
    <property type="protein sequence ID" value="MBV0900854.1"/>
    <property type="molecule type" value="Genomic_DNA"/>
</dbReference>
<accession>A0AA41FZP6</accession>
<dbReference type="PANTHER" id="PTHR42240">
    <property type="entry name" value="DUF211 DOMAIN-CONTAINING PROTEIN"/>
    <property type="match status" value="1"/>
</dbReference>
<dbReference type="Pfam" id="PF02680">
    <property type="entry name" value="DUF211"/>
    <property type="match status" value="1"/>
</dbReference>
<dbReference type="InterPro" id="IPR003831">
    <property type="entry name" value="DUF211"/>
</dbReference>
<dbReference type="RefSeq" id="WP_162411872.1">
    <property type="nucleotide sequence ID" value="NZ_JAHQXE010000001.1"/>
</dbReference>
<reference evidence="1" key="1">
    <citation type="submission" date="2021-06" db="EMBL/GenBank/DDBJ databases">
        <title>New haloarchaea isolates fom saline soil.</title>
        <authorList>
            <person name="Duran-Viseras A."/>
            <person name="Sanchez-Porro C.S."/>
            <person name="Ventosa A."/>
        </authorList>
    </citation>
    <scope>NUCLEOTIDE SEQUENCE</scope>
    <source>
        <strain evidence="1">JCM 18369</strain>
    </source>
</reference>
<protein>
    <submittedName>
        <fullName evidence="1">DUF211 domain-containing protein</fullName>
    </submittedName>
</protein>
<sequence>MATVRRLVIDVLKPHEPPLIDFTERIAAQHSVAGVTASLVERDKEVQNVKLTLEGDGVDYTSVQEAVEELGASVHSIDEVSCGERVVEERATFQDR</sequence>
<name>A0AA41FZP6_9EURY</name>
<evidence type="ECO:0000313" key="1">
    <source>
        <dbReference type="EMBL" id="MBV0900854.1"/>
    </source>
</evidence>
<dbReference type="Gene3D" id="3.30.70.1340">
    <property type="entry name" value="MTH889-like domain"/>
    <property type="match status" value="1"/>
</dbReference>
<organism evidence="1 2">
    <name type="scientific">Haloarcula salina</name>
    <dbReference type="NCBI Taxonomy" id="1429914"/>
    <lineage>
        <taxon>Archaea</taxon>
        <taxon>Methanobacteriati</taxon>
        <taxon>Methanobacteriota</taxon>
        <taxon>Stenosarchaea group</taxon>
        <taxon>Halobacteria</taxon>
        <taxon>Halobacteriales</taxon>
        <taxon>Haloarculaceae</taxon>
        <taxon>Haloarcula</taxon>
    </lineage>
</organism>